<comment type="caution">
    <text evidence="2">The sequence shown here is derived from an EMBL/GenBank/DDBJ whole genome shotgun (WGS) entry which is preliminary data.</text>
</comment>
<dbReference type="EMBL" id="DSFC01000149">
    <property type="protein sequence ID" value="HEV09274.1"/>
    <property type="molecule type" value="Genomic_DNA"/>
</dbReference>
<dbReference type="GO" id="GO:0051607">
    <property type="term" value="P:defense response to virus"/>
    <property type="evidence" value="ECO:0007669"/>
    <property type="project" value="UniProtKB-KW"/>
</dbReference>
<dbReference type="AlphaFoldDB" id="A0A832DQM1"/>
<gene>
    <name evidence="2" type="primary">cas5b</name>
    <name evidence="2" type="ORF">ENO34_02610</name>
</gene>
<sequence length="233" mass="27386">MELLKIKAYQLFANYRKPMSFNFWDSYPLPPLSTVRGWFHTVVEAKDYIPMSMSIQGKFDSVVFDLQTVIKFNRTDRAKKGYTILEGFNKALTKSPTYVANIFNVNLTIYIKAPKEYLEIFKENVLKKEYPSLGRREDLLRVDFVDFVELQKEKILPFKPYRITEGIYLNKSTADNVGITGVNYRMNFNYDKKANLRYFKKKDIVYVDSGYIDKGEFLFDKEEGRIVDLIGDE</sequence>
<proteinExistence type="predicted"/>
<evidence type="ECO:0000313" key="2">
    <source>
        <dbReference type="EMBL" id="HEV09274.1"/>
    </source>
</evidence>
<dbReference type="InterPro" id="IPR013422">
    <property type="entry name" value="CRISPR-assoc_prot_Cas5_N"/>
</dbReference>
<keyword evidence="1" id="KW-0051">Antiviral defense</keyword>
<organism evidence="2">
    <name type="scientific">Sulfurihydrogenibium azorense</name>
    <dbReference type="NCBI Taxonomy" id="309806"/>
    <lineage>
        <taxon>Bacteria</taxon>
        <taxon>Pseudomonadati</taxon>
        <taxon>Aquificota</taxon>
        <taxon>Aquificia</taxon>
        <taxon>Aquificales</taxon>
        <taxon>Hydrogenothermaceae</taxon>
        <taxon>Sulfurihydrogenibium</taxon>
    </lineage>
</organism>
<name>A0A832DQM1_9AQUI</name>
<evidence type="ECO:0000256" key="1">
    <source>
        <dbReference type="ARBA" id="ARBA00023118"/>
    </source>
</evidence>
<dbReference type="Proteomes" id="UP000885621">
    <property type="component" value="Unassembled WGS sequence"/>
</dbReference>
<dbReference type="NCBIfam" id="TIGR01895">
    <property type="entry name" value="cas_Cas5t"/>
    <property type="match status" value="1"/>
</dbReference>
<accession>A0A832DQM1</accession>
<protein>
    <submittedName>
        <fullName evidence="2">Type I-B CRISPR-associated protein Cas5</fullName>
    </submittedName>
</protein>
<dbReference type="InterPro" id="IPR013337">
    <property type="entry name" value="CRISPR-assoc_prot_Cas5_Tneap"/>
</dbReference>
<dbReference type="NCBIfam" id="TIGR02593">
    <property type="entry name" value="CRISPR_cas5"/>
    <property type="match status" value="1"/>
</dbReference>
<reference evidence="2" key="1">
    <citation type="journal article" date="2020" name="mSystems">
        <title>Genome- and Community-Level Interaction Insights into Carbon Utilization and Element Cycling Functions of Hydrothermarchaeota in Hydrothermal Sediment.</title>
        <authorList>
            <person name="Zhou Z."/>
            <person name="Liu Y."/>
            <person name="Xu W."/>
            <person name="Pan J."/>
            <person name="Luo Z.H."/>
            <person name="Li M."/>
        </authorList>
    </citation>
    <scope>NUCLEOTIDE SEQUENCE [LARGE SCALE GENOMIC DNA]</scope>
    <source>
        <strain evidence="2">SpSt-1257</strain>
    </source>
</reference>